<organism evidence="7">
    <name type="scientific">uncultured Ramlibacter sp</name>
    <dbReference type="NCBI Taxonomy" id="260755"/>
    <lineage>
        <taxon>Bacteria</taxon>
        <taxon>Pseudomonadati</taxon>
        <taxon>Pseudomonadota</taxon>
        <taxon>Betaproteobacteria</taxon>
        <taxon>Burkholderiales</taxon>
        <taxon>Comamonadaceae</taxon>
        <taxon>Ramlibacter</taxon>
        <taxon>environmental samples</taxon>
    </lineage>
</organism>
<keyword evidence="1" id="KW-0678">Repressor</keyword>
<dbReference type="PROSITE" id="PS50977">
    <property type="entry name" value="HTH_TETR_2"/>
    <property type="match status" value="1"/>
</dbReference>
<accession>A0A6J4NFD4</accession>
<feature type="domain" description="HTH tetR-type" evidence="6">
    <location>
        <begin position="23"/>
        <end position="83"/>
    </location>
</feature>
<dbReference type="PRINTS" id="PR00455">
    <property type="entry name" value="HTHTETR"/>
</dbReference>
<dbReference type="GO" id="GO:0000976">
    <property type="term" value="F:transcription cis-regulatory region binding"/>
    <property type="evidence" value="ECO:0007669"/>
    <property type="project" value="TreeGrafter"/>
</dbReference>
<protein>
    <submittedName>
        <fullName evidence="7">Transcriptional regulator, AcrR family</fullName>
    </submittedName>
</protein>
<dbReference type="Pfam" id="PF21306">
    <property type="entry name" value="TetR_C_40"/>
    <property type="match status" value="1"/>
</dbReference>
<dbReference type="PANTHER" id="PTHR30055:SF234">
    <property type="entry name" value="HTH-TYPE TRANSCRIPTIONAL REGULATOR BETI"/>
    <property type="match status" value="1"/>
</dbReference>
<evidence type="ECO:0000256" key="5">
    <source>
        <dbReference type="PROSITE-ProRule" id="PRU00335"/>
    </source>
</evidence>
<sequence length="220" mass="23240">MPPLPPSLAAVFQAALGGGAKRERTQVQLVQAAVRVFAERGVPAATVQEVAQVAGVTAGTFYNHFRTKDELLARVALVLADSLSHAINGSYAQVKDGAERMAIGQRRYVWLAAQSPQWALLLLDVLAARPSEFEAIQGYVLADLRLGLKQKRFKVASEAAALDAIAGTCTFAMRRVALGLAPANHDIATATTVLRALGMAQDEAAAVARRPLPELGTGST</sequence>
<dbReference type="GO" id="GO:0003700">
    <property type="term" value="F:DNA-binding transcription factor activity"/>
    <property type="evidence" value="ECO:0007669"/>
    <property type="project" value="TreeGrafter"/>
</dbReference>
<proteinExistence type="predicted"/>
<reference evidence="7" key="1">
    <citation type="submission" date="2020-02" db="EMBL/GenBank/DDBJ databases">
        <authorList>
            <person name="Meier V. D."/>
        </authorList>
    </citation>
    <scope>NUCLEOTIDE SEQUENCE</scope>
    <source>
        <strain evidence="7">AVDCRST_MAG51</strain>
    </source>
</reference>
<dbReference type="InterPro" id="IPR049513">
    <property type="entry name" value="TetR_C_40"/>
</dbReference>
<evidence type="ECO:0000256" key="2">
    <source>
        <dbReference type="ARBA" id="ARBA00023015"/>
    </source>
</evidence>
<dbReference type="EMBL" id="CADCUX010000001">
    <property type="protein sequence ID" value="CAA9383699.1"/>
    <property type="molecule type" value="Genomic_DNA"/>
</dbReference>
<gene>
    <name evidence="7" type="ORF">AVDCRST_MAG51-136</name>
</gene>
<evidence type="ECO:0000313" key="7">
    <source>
        <dbReference type="EMBL" id="CAA9383699.1"/>
    </source>
</evidence>
<dbReference type="PROSITE" id="PS01081">
    <property type="entry name" value="HTH_TETR_1"/>
    <property type="match status" value="1"/>
</dbReference>
<dbReference type="Gene3D" id="1.10.357.10">
    <property type="entry name" value="Tetracycline Repressor, domain 2"/>
    <property type="match status" value="1"/>
</dbReference>
<keyword evidence="3 5" id="KW-0238">DNA-binding</keyword>
<dbReference type="PANTHER" id="PTHR30055">
    <property type="entry name" value="HTH-TYPE TRANSCRIPTIONAL REGULATOR RUTR"/>
    <property type="match status" value="1"/>
</dbReference>
<dbReference type="InterPro" id="IPR023772">
    <property type="entry name" value="DNA-bd_HTH_TetR-type_CS"/>
</dbReference>
<name>A0A6J4NFD4_9BURK</name>
<keyword evidence="2" id="KW-0805">Transcription regulation</keyword>
<evidence type="ECO:0000256" key="3">
    <source>
        <dbReference type="ARBA" id="ARBA00023125"/>
    </source>
</evidence>
<dbReference type="Pfam" id="PF00440">
    <property type="entry name" value="TetR_N"/>
    <property type="match status" value="1"/>
</dbReference>
<evidence type="ECO:0000256" key="4">
    <source>
        <dbReference type="ARBA" id="ARBA00023163"/>
    </source>
</evidence>
<feature type="DNA-binding region" description="H-T-H motif" evidence="5">
    <location>
        <begin position="46"/>
        <end position="65"/>
    </location>
</feature>
<dbReference type="InterPro" id="IPR050109">
    <property type="entry name" value="HTH-type_TetR-like_transc_reg"/>
</dbReference>
<evidence type="ECO:0000256" key="1">
    <source>
        <dbReference type="ARBA" id="ARBA00022491"/>
    </source>
</evidence>
<dbReference type="SUPFAM" id="SSF46689">
    <property type="entry name" value="Homeodomain-like"/>
    <property type="match status" value="1"/>
</dbReference>
<evidence type="ECO:0000259" key="6">
    <source>
        <dbReference type="PROSITE" id="PS50977"/>
    </source>
</evidence>
<dbReference type="AlphaFoldDB" id="A0A6J4NFD4"/>
<dbReference type="InterPro" id="IPR009057">
    <property type="entry name" value="Homeodomain-like_sf"/>
</dbReference>
<keyword evidence="4" id="KW-0804">Transcription</keyword>
<dbReference type="InterPro" id="IPR001647">
    <property type="entry name" value="HTH_TetR"/>
</dbReference>